<accession>A0A286UVM4</accession>
<comment type="caution">
    <text evidence="2">The sequence shown here is derived from an EMBL/GenBank/DDBJ whole genome shotgun (WGS) entry which is preliminary data.</text>
</comment>
<feature type="compositionally biased region" description="Polar residues" evidence="1">
    <location>
        <begin position="1"/>
        <end position="26"/>
    </location>
</feature>
<feature type="region of interest" description="Disordered" evidence="1">
    <location>
        <begin position="175"/>
        <end position="196"/>
    </location>
</feature>
<evidence type="ECO:0000313" key="3">
    <source>
        <dbReference type="Proteomes" id="UP000217199"/>
    </source>
</evidence>
<feature type="compositionally biased region" description="Basic and acidic residues" evidence="1">
    <location>
        <begin position="102"/>
        <end position="114"/>
    </location>
</feature>
<dbReference type="EMBL" id="NBII01000001">
    <property type="protein sequence ID" value="PAV23653.1"/>
    <property type="molecule type" value="Genomic_DNA"/>
</dbReference>
<evidence type="ECO:0000256" key="1">
    <source>
        <dbReference type="SAM" id="MobiDB-lite"/>
    </source>
</evidence>
<keyword evidence="3" id="KW-1185">Reference proteome</keyword>
<sequence length="196" mass="22413">MSKKVASSTSNINDGSSKTVRSTPSTKVDGPSGGDNNRRHSSQPKGSGATWKGFTDCKNLKSYNEAKGVMESLPLMTADVQAKLDELNKLKEKIRRYKRNIQKEDKTEDWDQKLKKSRPKKKELASYLDPFLRRQTIRQKLEHWSSEWKKYKEKYNAGDLSEEEFKRAMTEMANDLSSFTSKNEATEKPGKPIKTT</sequence>
<dbReference type="InParanoid" id="A0A286UVM4"/>
<reference evidence="2 3" key="1">
    <citation type="journal article" date="2017" name="Mol. Ecol.">
        <title>Comparative and population genomic landscape of Phellinus noxius: A hypervariable fungus causing root rot in trees.</title>
        <authorList>
            <person name="Chung C.L."/>
            <person name="Lee T.J."/>
            <person name="Akiba M."/>
            <person name="Lee H.H."/>
            <person name="Kuo T.H."/>
            <person name="Liu D."/>
            <person name="Ke H.M."/>
            <person name="Yokoi T."/>
            <person name="Roa M.B."/>
            <person name="Lu M.J."/>
            <person name="Chang Y.Y."/>
            <person name="Ann P.J."/>
            <person name="Tsai J.N."/>
            <person name="Chen C.Y."/>
            <person name="Tzean S.S."/>
            <person name="Ota Y."/>
            <person name="Hattori T."/>
            <person name="Sahashi N."/>
            <person name="Liou R.F."/>
            <person name="Kikuchi T."/>
            <person name="Tsai I.J."/>
        </authorList>
    </citation>
    <scope>NUCLEOTIDE SEQUENCE [LARGE SCALE GENOMIC DNA]</scope>
    <source>
        <strain evidence="2 3">FFPRI411160</strain>
    </source>
</reference>
<dbReference type="Proteomes" id="UP000217199">
    <property type="component" value="Unassembled WGS sequence"/>
</dbReference>
<feature type="region of interest" description="Disordered" evidence="1">
    <location>
        <begin position="1"/>
        <end position="54"/>
    </location>
</feature>
<evidence type="ECO:0000313" key="2">
    <source>
        <dbReference type="EMBL" id="PAV23653.1"/>
    </source>
</evidence>
<proteinExistence type="predicted"/>
<organism evidence="2 3">
    <name type="scientific">Pyrrhoderma noxium</name>
    <dbReference type="NCBI Taxonomy" id="2282107"/>
    <lineage>
        <taxon>Eukaryota</taxon>
        <taxon>Fungi</taxon>
        <taxon>Dikarya</taxon>
        <taxon>Basidiomycota</taxon>
        <taxon>Agaricomycotina</taxon>
        <taxon>Agaricomycetes</taxon>
        <taxon>Hymenochaetales</taxon>
        <taxon>Hymenochaetaceae</taxon>
        <taxon>Pyrrhoderma</taxon>
    </lineage>
</organism>
<feature type="region of interest" description="Disordered" evidence="1">
    <location>
        <begin position="102"/>
        <end position="121"/>
    </location>
</feature>
<dbReference type="AlphaFoldDB" id="A0A286UVM4"/>
<gene>
    <name evidence="2" type="ORF">PNOK_0072100</name>
</gene>
<name>A0A286UVM4_9AGAM</name>
<protein>
    <submittedName>
        <fullName evidence="2">Uncharacterized protein</fullName>
    </submittedName>
</protein>